<dbReference type="AlphaFoldDB" id="A0A7G2C449"/>
<sequence>MMAYLYCLVRETQYASQELLKSLDIILPPNSPLAGPGLSLECRLCASVLLRHYISLRPLEYNSPDYVRVQLYIRWLALPFPANSFASTTQYTLAKVINKLNKVEWLEQLAYTTLGIPNTVKKDLLVSAMYKAMNVVRGCLNGEEETTTTTDTTSFHPSVYLGTECASPAIAAQLLARLKRDAVVKRVENLLESASHLESGGREEEITYFRIALHTPDIREMDSETLFLEKLEQNPVVITAVGQLLRGLRTTTYQAVPYPILLYYLFHGCIQQYDAKERRICVEQELRSLLRQASEKESKLSLEYPRGRFLPPLQALVHFRRRVVEAVADSVDFAVELHTNLPVPTTVKNVKLTFTAAKGEGRERGLCQVGGGDVVVALPDTASFDGAHASCVLLSKVVFTHSGAFYCSSWCATVEMEGAAMEITHHYTAEEVKQTESEQRIMTSSVFPIVQVVSPVSYLTVECDEHVTAVEGETATIRVTLRVGEKALQGGICRAPSEPQLYTLDTTDLPPGVLEGGEEEGLISFRLVDVAPQTATSFDLLVKVLRGGRYRLPLFFRYAVEDSGMQVELVKKLTFSVYPPFSVSYAYMGAVPWREEGVQSLQNDLPNLGDTLFTQDEANVLLPVNETAFRLLQRLGEEVKLFFAVKSGSSHPGTLHVTKGTTLTVVATVHCWASGGLTVWRADTVCNPAVRLLFSSTGTFPLFLEEKESATVLAKMQITETGVINPGFLRVLFSPNRANSQRLFADLCYPPITAEPPRLTARVRFPLTASVREPFPYEIDLTNESGEKGLRGRVELFFREKPDQAGLLVEGSTSVTFELRASGKMTVPVRLRGVTHGEYELPLFEVRDVERDEVVTRHTDTHRVRVLE</sequence>
<organism evidence="1 2">
    <name type="scientific">Angomonas deanei</name>
    <dbReference type="NCBI Taxonomy" id="59799"/>
    <lineage>
        <taxon>Eukaryota</taxon>
        <taxon>Discoba</taxon>
        <taxon>Euglenozoa</taxon>
        <taxon>Kinetoplastea</taxon>
        <taxon>Metakinetoplastina</taxon>
        <taxon>Trypanosomatida</taxon>
        <taxon>Trypanosomatidae</taxon>
        <taxon>Strigomonadinae</taxon>
        <taxon>Angomonas</taxon>
    </lineage>
</organism>
<dbReference type="VEuPathDB" id="TriTrypDB:ADEAN_000194300"/>
<evidence type="ECO:0000313" key="2">
    <source>
        <dbReference type="Proteomes" id="UP000515908"/>
    </source>
</evidence>
<evidence type="ECO:0000313" key="1">
    <source>
        <dbReference type="EMBL" id="CAD2214496.1"/>
    </source>
</evidence>
<keyword evidence="2" id="KW-1185">Reference proteome</keyword>
<dbReference type="PANTHER" id="PTHR14374">
    <property type="entry name" value="FOIE GRAS"/>
    <property type="match status" value="1"/>
</dbReference>
<name>A0A7G2C449_9TRYP</name>
<gene>
    <name evidence="1" type="ORF">ADEAN_000194300</name>
</gene>
<proteinExistence type="predicted"/>
<accession>A0A7G2C449</accession>
<dbReference type="Proteomes" id="UP000515908">
    <property type="component" value="Chromosome 03"/>
</dbReference>
<protein>
    <submittedName>
        <fullName evidence="1">Uncharacterized protein</fullName>
    </submittedName>
</protein>
<dbReference type="EMBL" id="LR877147">
    <property type="protein sequence ID" value="CAD2214496.1"/>
    <property type="molecule type" value="Genomic_DNA"/>
</dbReference>
<dbReference type="PANTHER" id="PTHR14374:SF0">
    <property type="entry name" value="TRAFFICKING PROTEIN PARTICLE COMPLEX SUBUNIT 11"/>
    <property type="match status" value="1"/>
</dbReference>
<reference evidence="1 2" key="1">
    <citation type="submission" date="2020-08" db="EMBL/GenBank/DDBJ databases">
        <authorList>
            <person name="Newling K."/>
            <person name="Davey J."/>
            <person name="Forrester S."/>
        </authorList>
    </citation>
    <scope>NUCLEOTIDE SEQUENCE [LARGE SCALE GENOMIC DNA]</scope>
    <source>
        <strain evidence="2">Crithidia deanei Carvalho (ATCC PRA-265)</strain>
    </source>
</reference>